<evidence type="ECO:0000313" key="1">
    <source>
        <dbReference type="EMBL" id="SQC92704.1"/>
    </source>
</evidence>
<gene>
    <name evidence="1" type="ORF">NCTC12120_05904</name>
</gene>
<evidence type="ECO:0000313" key="2">
    <source>
        <dbReference type="Proteomes" id="UP000251197"/>
    </source>
</evidence>
<name>A0A2X3JCG9_9ENTR</name>
<dbReference type="Proteomes" id="UP000251197">
    <property type="component" value="Unassembled WGS sequence"/>
</dbReference>
<accession>A0A2X3JCG9</accession>
<protein>
    <submittedName>
        <fullName evidence="1">Uncharacterized protein</fullName>
    </submittedName>
</protein>
<reference evidence="1 2" key="1">
    <citation type="submission" date="2018-06" db="EMBL/GenBank/DDBJ databases">
        <authorList>
            <consortium name="Pathogen Informatics"/>
            <person name="Doyle S."/>
        </authorList>
    </citation>
    <scope>NUCLEOTIDE SEQUENCE [LARGE SCALE GENOMIC DNA]</scope>
    <source>
        <strain evidence="1 2">NCTC12120</strain>
    </source>
</reference>
<proteinExistence type="predicted"/>
<dbReference type="AlphaFoldDB" id="A0A2X3JCG9"/>
<sequence>MSDHRRLNGRALAVLFPAPAHGQVAVERVVGAGLVGHHIRAHAAFYQLRQNFCRITVQGDRNGFPFAGVAFEAGEGVIQIFGLLVDITSAQAEVDA</sequence>
<dbReference type="EMBL" id="UAVU01000009">
    <property type="protein sequence ID" value="SQC92704.1"/>
    <property type="molecule type" value="Genomic_DNA"/>
</dbReference>
<organism evidence="1 2">
    <name type="scientific">Cedecea neteri</name>
    <dbReference type="NCBI Taxonomy" id="158822"/>
    <lineage>
        <taxon>Bacteria</taxon>
        <taxon>Pseudomonadati</taxon>
        <taxon>Pseudomonadota</taxon>
        <taxon>Gammaproteobacteria</taxon>
        <taxon>Enterobacterales</taxon>
        <taxon>Enterobacteriaceae</taxon>
        <taxon>Cedecea</taxon>
    </lineage>
</organism>